<evidence type="ECO:0000256" key="1">
    <source>
        <dbReference type="SAM" id="MobiDB-lite"/>
    </source>
</evidence>
<dbReference type="Proteomes" id="UP001611450">
    <property type="component" value="Unassembled WGS sequence"/>
</dbReference>
<organism evidence="2 3">
    <name type="scientific">Nocardia beijingensis</name>
    <dbReference type="NCBI Taxonomy" id="95162"/>
    <lineage>
        <taxon>Bacteria</taxon>
        <taxon>Bacillati</taxon>
        <taxon>Actinomycetota</taxon>
        <taxon>Actinomycetes</taxon>
        <taxon>Mycobacteriales</taxon>
        <taxon>Nocardiaceae</taxon>
        <taxon>Nocardia</taxon>
    </lineage>
</organism>
<evidence type="ECO:0000313" key="2">
    <source>
        <dbReference type="EMBL" id="MFI2321378.1"/>
    </source>
</evidence>
<dbReference type="RefSeq" id="WP_396948741.1">
    <property type="nucleotide sequence ID" value="NZ_JBIRXV010000002.1"/>
</dbReference>
<evidence type="ECO:0000313" key="3">
    <source>
        <dbReference type="Proteomes" id="UP001611450"/>
    </source>
</evidence>
<accession>A0ABW7WEH5</accession>
<comment type="caution">
    <text evidence="2">The sequence shown here is derived from an EMBL/GenBank/DDBJ whole genome shotgun (WGS) entry which is preliminary data.</text>
</comment>
<dbReference type="EMBL" id="JBIRXV010000002">
    <property type="protein sequence ID" value="MFI2321378.1"/>
    <property type="molecule type" value="Genomic_DNA"/>
</dbReference>
<protein>
    <submittedName>
        <fullName evidence="2">Uncharacterized protein</fullName>
    </submittedName>
</protein>
<reference evidence="2 3" key="1">
    <citation type="submission" date="2024-10" db="EMBL/GenBank/DDBJ databases">
        <title>The Natural Products Discovery Center: Release of the First 8490 Sequenced Strains for Exploring Actinobacteria Biosynthetic Diversity.</title>
        <authorList>
            <person name="Kalkreuter E."/>
            <person name="Kautsar S.A."/>
            <person name="Yang D."/>
            <person name="Bader C.D."/>
            <person name="Teijaro C.N."/>
            <person name="Fluegel L."/>
            <person name="Davis C.M."/>
            <person name="Simpson J.R."/>
            <person name="Lauterbach L."/>
            <person name="Steele A.D."/>
            <person name="Gui C."/>
            <person name="Meng S."/>
            <person name="Li G."/>
            <person name="Viehrig K."/>
            <person name="Ye F."/>
            <person name="Su P."/>
            <person name="Kiefer A.F."/>
            <person name="Nichols A."/>
            <person name="Cepeda A.J."/>
            <person name="Yan W."/>
            <person name="Fan B."/>
            <person name="Jiang Y."/>
            <person name="Adhikari A."/>
            <person name="Zheng C.-J."/>
            <person name="Schuster L."/>
            <person name="Cowan T.M."/>
            <person name="Smanski M.J."/>
            <person name="Chevrette M.G."/>
            <person name="De Carvalho L.P.S."/>
            <person name="Shen B."/>
        </authorList>
    </citation>
    <scope>NUCLEOTIDE SEQUENCE [LARGE SCALE GENOMIC DNA]</scope>
    <source>
        <strain evidence="2 3">NPDC019626</strain>
    </source>
</reference>
<sequence length="315" mass="34952">MEIRSALQVIAYRRHFDDLELALRFAGCGLSDEPRAERQPTTPASAETEPPESEFFEAASMANPADGWSLLTEDDVEETIRDTTAKKRLEVTTMGGKGGSPRQLVPIILPSEEGSPPVTGYRHIPLPSPPATQPTARAGEYQHTRAISSMISTILRRDATTNVLDTDKIVEKLALAMPIIDPPLLQRPRTKRPIRVLYDISLSIGPFAGDISDLLMLIYHLLTENEIRFEAFRSSVLHGCGSGPVWSWRPFEPLREECTYVFISGSFGADFVTRAAELDEVASELDRRGHAAHVVWFGEPPAMGKGRSCWRVIRT</sequence>
<feature type="region of interest" description="Disordered" evidence="1">
    <location>
        <begin position="31"/>
        <end position="52"/>
    </location>
</feature>
<name>A0ABW7WEH5_9NOCA</name>
<proteinExistence type="predicted"/>
<keyword evidence="3" id="KW-1185">Reference proteome</keyword>
<gene>
    <name evidence="2" type="ORF">ACH47G_12900</name>
</gene>